<accession>A0A834XL67</accession>
<dbReference type="GO" id="GO:0031966">
    <property type="term" value="C:mitochondrial membrane"/>
    <property type="evidence" value="ECO:0007669"/>
    <property type="project" value="UniProtKB-SubCell"/>
</dbReference>
<keyword evidence="2 5" id="KW-0812">Transmembrane</keyword>
<dbReference type="OrthoDB" id="6604018at2759"/>
<proteinExistence type="predicted"/>
<comment type="subcellular location">
    <subcellularLocation>
        <location evidence="1">Mitochondrion membrane</location>
    </subcellularLocation>
</comment>
<dbReference type="PANTHER" id="PTHR12297:SF18">
    <property type="entry name" value="HIG1 DOMAIN FAMILY MEMBER 2A"/>
    <property type="match status" value="1"/>
</dbReference>
<evidence type="ECO:0000259" key="6">
    <source>
        <dbReference type="PROSITE" id="PS51503"/>
    </source>
</evidence>
<dbReference type="Pfam" id="PF04588">
    <property type="entry name" value="HIG_1_N"/>
    <property type="match status" value="1"/>
</dbReference>
<feature type="transmembrane region" description="Helical" evidence="5">
    <location>
        <begin position="74"/>
        <end position="97"/>
    </location>
</feature>
<dbReference type="Proteomes" id="UP000639338">
    <property type="component" value="Unassembled WGS sequence"/>
</dbReference>
<keyword evidence="4 5" id="KW-0472">Membrane</keyword>
<dbReference type="PROSITE" id="PS51503">
    <property type="entry name" value="HIG1"/>
    <property type="match status" value="1"/>
</dbReference>
<dbReference type="GO" id="GO:0097250">
    <property type="term" value="P:mitochondrial respirasome assembly"/>
    <property type="evidence" value="ECO:0007669"/>
    <property type="project" value="TreeGrafter"/>
</dbReference>
<evidence type="ECO:0000313" key="8">
    <source>
        <dbReference type="Proteomes" id="UP000639338"/>
    </source>
</evidence>
<organism evidence="7 8">
    <name type="scientific">Aphidius gifuensis</name>
    <name type="common">Parasitoid wasp</name>
    <dbReference type="NCBI Taxonomy" id="684658"/>
    <lineage>
        <taxon>Eukaryota</taxon>
        <taxon>Metazoa</taxon>
        <taxon>Ecdysozoa</taxon>
        <taxon>Arthropoda</taxon>
        <taxon>Hexapoda</taxon>
        <taxon>Insecta</taxon>
        <taxon>Pterygota</taxon>
        <taxon>Neoptera</taxon>
        <taxon>Endopterygota</taxon>
        <taxon>Hymenoptera</taxon>
        <taxon>Apocrita</taxon>
        <taxon>Ichneumonoidea</taxon>
        <taxon>Braconidae</taxon>
        <taxon>Aphidiinae</taxon>
        <taxon>Aphidius</taxon>
    </lineage>
</organism>
<dbReference type="AlphaFoldDB" id="A0A834XL67"/>
<evidence type="ECO:0000256" key="4">
    <source>
        <dbReference type="ARBA" id="ARBA00023136"/>
    </source>
</evidence>
<evidence type="ECO:0000256" key="2">
    <source>
        <dbReference type="ARBA" id="ARBA00022692"/>
    </source>
</evidence>
<evidence type="ECO:0000256" key="1">
    <source>
        <dbReference type="ARBA" id="ARBA00004325"/>
    </source>
</evidence>
<feature type="transmembrane region" description="Helical" evidence="5">
    <location>
        <begin position="43"/>
        <end position="62"/>
    </location>
</feature>
<dbReference type="EMBL" id="JACMRX010000006">
    <property type="protein sequence ID" value="KAF7988298.1"/>
    <property type="molecule type" value="Genomic_DNA"/>
</dbReference>
<feature type="domain" description="HIG1" evidence="6">
    <location>
        <begin position="13"/>
        <end position="106"/>
    </location>
</feature>
<name>A0A834XL67_APHGI</name>
<comment type="caution">
    <text evidence="7">The sequence shown here is derived from an EMBL/GenBank/DDBJ whole genome shotgun (WGS) entry which is preliminary data.</text>
</comment>
<keyword evidence="3 5" id="KW-1133">Transmembrane helix</keyword>
<sequence>MADEKGIRVPDLDWIQLRKDMGSEEGLETYFDKMKKKMKENPLIGVGCVATLAALSFGLWNFQRGNQQMSQYMMRARVIAQGFTIFVAAGSLSLAAAKKKQEEKQENS</sequence>
<evidence type="ECO:0000313" key="7">
    <source>
        <dbReference type="EMBL" id="KAF7988298.1"/>
    </source>
</evidence>
<dbReference type="InterPro" id="IPR050355">
    <property type="entry name" value="RCF1"/>
</dbReference>
<dbReference type="Gene3D" id="6.10.140.1320">
    <property type="match status" value="1"/>
</dbReference>
<dbReference type="PANTHER" id="PTHR12297">
    <property type="entry name" value="HYPOXIA-INDUCBILE GENE 1 HIG1 -RELATED"/>
    <property type="match status" value="1"/>
</dbReference>
<dbReference type="InterPro" id="IPR007667">
    <property type="entry name" value="Hypoxia_induced_domain"/>
</dbReference>
<reference evidence="7 8" key="1">
    <citation type="submission" date="2020-08" db="EMBL/GenBank/DDBJ databases">
        <title>Aphidius gifuensis genome sequencing and assembly.</title>
        <authorList>
            <person name="Du Z."/>
        </authorList>
    </citation>
    <scope>NUCLEOTIDE SEQUENCE [LARGE SCALE GENOMIC DNA]</scope>
    <source>
        <strain evidence="7">YNYX2018</strain>
        <tissue evidence="7">Adults</tissue>
    </source>
</reference>
<protein>
    <recommendedName>
        <fullName evidence="6">HIG1 domain-containing protein</fullName>
    </recommendedName>
</protein>
<gene>
    <name evidence="7" type="ORF">HCN44_009943</name>
</gene>
<evidence type="ECO:0000256" key="3">
    <source>
        <dbReference type="ARBA" id="ARBA00022989"/>
    </source>
</evidence>
<keyword evidence="8" id="KW-1185">Reference proteome</keyword>
<evidence type="ECO:0000256" key="5">
    <source>
        <dbReference type="SAM" id="Phobius"/>
    </source>
</evidence>